<organism evidence="1 2">
    <name type="scientific">Auriscalpium vulgare</name>
    <dbReference type="NCBI Taxonomy" id="40419"/>
    <lineage>
        <taxon>Eukaryota</taxon>
        <taxon>Fungi</taxon>
        <taxon>Dikarya</taxon>
        <taxon>Basidiomycota</taxon>
        <taxon>Agaricomycotina</taxon>
        <taxon>Agaricomycetes</taxon>
        <taxon>Russulales</taxon>
        <taxon>Auriscalpiaceae</taxon>
        <taxon>Auriscalpium</taxon>
    </lineage>
</organism>
<evidence type="ECO:0000313" key="1">
    <source>
        <dbReference type="EMBL" id="KAI0045171.1"/>
    </source>
</evidence>
<proteinExistence type="predicted"/>
<dbReference type="Proteomes" id="UP000814033">
    <property type="component" value="Unassembled WGS sequence"/>
</dbReference>
<gene>
    <name evidence="1" type="ORF">FA95DRAFT_161406</name>
</gene>
<keyword evidence="2" id="KW-1185">Reference proteome</keyword>
<sequence length="313" mass="34719">MAELQLLAECLRDERLTSGVAVASAALLIYDWSLTSKDELKFMWRFDRITYVRTLFFFARYAGLACAILDVLPMTVSRANIVTCLRLVTVLAAECVCYSCLIGGYELIRRIVVLATRTWAAWERSRTILILLVGFLFICVTPAAVVIVKDIVTTTWSPPLGAIGPSLPECRILISDVLVLCLTTYKVVQFYRAIPKSVRHRVPLLDVLWKDGVIYFVFMVCLGVLNIGLVFGVAGPDIRSGGTQLQMVIHSMLATRIVLHLSSTTAKDVALFGSSISTRRRYLASMTLVIDIRGDEEMCAVGEIELDADTLNL</sequence>
<comment type="caution">
    <text evidence="1">The sequence shown here is derived from an EMBL/GenBank/DDBJ whole genome shotgun (WGS) entry which is preliminary data.</text>
</comment>
<reference evidence="1" key="1">
    <citation type="submission" date="2021-02" db="EMBL/GenBank/DDBJ databases">
        <authorList>
            <consortium name="DOE Joint Genome Institute"/>
            <person name="Ahrendt S."/>
            <person name="Looney B.P."/>
            <person name="Miyauchi S."/>
            <person name="Morin E."/>
            <person name="Drula E."/>
            <person name="Courty P.E."/>
            <person name="Chicoki N."/>
            <person name="Fauchery L."/>
            <person name="Kohler A."/>
            <person name="Kuo A."/>
            <person name="Labutti K."/>
            <person name="Pangilinan J."/>
            <person name="Lipzen A."/>
            <person name="Riley R."/>
            <person name="Andreopoulos W."/>
            <person name="He G."/>
            <person name="Johnson J."/>
            <person name="Barry K.W."/>
            <person name="Grigoriev I.V."/>
            <person name="Nagy L."/>
            <person name="Hibbett D."/>
            <person name="Henrissat B."/>
            <person name="Matheny P.B."/>
            <person name="Labbe J."/>
            <person name="Martin F."/>
        </authorList>
    </citation>
    <scope>NUCLEOTIDE SEQUENCE</scope>
    <source>
        <strain evidence="1">FP105234-sp</strain>
    </source>
</reference>
<name>A0ACB8RNA9_9AGAM</name>
<protein>
    <submittedName>
        <fullName evidence="1">Uncharacterized protein</fullName>
    </submittedName>
</protein>
<dbReference type="EMBL" id="MU275959">
    <property type="protein sequence ID" value="KAI0045171.1"/>
    <property type="molecule type" value="Genomic_DNA"/>
</dbReference>
<reference evidence="1" key="2">
    <citation type="journal article" date="2022" name="New Phytol.">
        <title>Evolutionary transition to the ectomycorrhizal habit in the genomes of a hyperdiverse lineage of mushroom-forming fungi.</title>
        <authorList>
            <person name="Looney B."/>
            <person name="Miyauchi S."/>
            <person name="Morin E."/>
            <person name="Drula E."/>
            <person name="Courty P.E."/>
            <person name="Kohler A."/>
            <person name="Kuo A."/>
            <person name="LaButti K."/>
            <person name="Pangilinan J."/>
            <person name="Lipzen A."/>
            <person name="Riley R."/>
            <person name="Andreopoulos W."/>
            <person name="He G."/>
            <person name="Johnson J."/>
            <person name="Nolan M."/>
            <person name="Tritt A."/>
            <person name="Barry K.W."/>
            <person name="Grigoriev I.V."/>
            <person name="Nagy L.G."/>
            <person name="Hibbett D."/>
            <person name="Henrissat B."/>
            <person name="Matheny P.B."/>
            <person name="Labbe J."/>
            <person name="Martin F.M."/>
        </authorList>
    </citation>
    <scope>NUCLEOTIDE SEQUENCE</scope>
    <source>
        <strain evidence="1">FP105234-sp</strain>
    </source>
</reference>
<evidence type="ECO:0000313" key="2">
    <source>
        <dbReference type="Proteomes" id="UP000814033"/>
    </source>
</evidence>
<accession>A0ACB8RNA9</accession>